<evidence type="ECO:0000313" key="2">
    <source>
        <dbReference type="EMBL" id="TKV80336.1"/>
    </source>
</evidence>
<evidence type="ECO:0000256" key="1">
    <source>
        <dbReference type="SAM" id="MobiDB-lite"/>
    </source>
</evidence>
<organism evidence="2 3">
    <name type="scientific">Bradyrhizobium elkanii</name>
    <dbReference type="NCBI Taxonomy" id="29448"/>
    <lineage>
        <taxon>Bacteria</taxon>
        <taxon>Pseudomonadati</taxon>
        <taxon>Pseudomonadota</taxon>
        <taxon>Alphaproteobacteria</taxon>
        <taxon>Hyphomicrobiales</taxon>
        <taxon>Nitrobacteraceae</taxon>
        <taxon>Bradyrhizobium</taxon>
    </lineage>
</organism>
<comment type="caution">
    <text evidence="2">The sequence shown here is derived from an EMBL/GenBank/DDBJ whole genome shotgun (WGS) entry which is preliminary data.</text>
</comment>
<proteinExistence type="predicted"/>
<dbReference type="EMBL" id="SZZP01000009">
    <property type="protein sequence ID" value="TKV80336.1"/>
    <property type="molecule type" value="Genomic_DNA"/>
</dbReference>
<dbReference type="AlphaFoldDB" id="A0A4U6S6L3"/>
<feature type="region of interest" description="Disordered" evidence="1">
    <location>
        <begin position="40"/>
        <end position="79"/>
    </location>
</feature>
<evidence type="ECO:0000313" key="3">
    <source>
        <dbReference type="Proteomes" id="UP000305095"/>
    </source>
</evidence>
<dbReference type="Proteomes" id="UP000305095">
    <property type="component" value="Unassembled WGS sequence"/>
</dbReference>
<reference evidence="2 3" key="1">
    <citation type="submission" date="2019-05" db="EMBL/GenBank/DDBJ databases">
        <title>Draft Genome of Bradyrhizobium elkanii strain SEMIA 938, Used in Commercial Inoculants for Lupinus spp. in Brazil.</title>
        <authorList>
            <person name="Hungria M."/>
            <person name="Delamuta J.R.M."/>
            <person name="Ribeiro R.A."/>
            <person name="Nogueira M.A."/>
        </authorList>
    </citation>
    <scope>NUCLEOTIDE SEQUENCE [LARGE SCALE GENOMIC DNA]</scope>
    <source>
        <strain evidence="2 3">Semia 938</strain>
    </source>
</reference>
<gene>
    <name evidence="2" type="ORF">FDV58_16275</name>
</gene>
<name>A0A4U6S6L3_BRAEL</name>
<accession>A0A4U6S6L3</accession>
<sequence length="79" mass="8841">MDNEFCKERARTVRALAEQADPFIKKRLLQLADHYERRVTIQPDGADSDPKRGTGQQTAFAGCAEKPAQGPREQLGRLS</sequence>
<protein>
    <submittedName>
        <fullName evidence="2">Uncharacterized protein</fullName>
    </submittedName>
</protein>